<proteinExistence type="predicted"/>
<dbReference type="InterPro" id="IPR036116">
    <property type="entry name" value="FN3_sf"/>
</dbReference>
<feature type="non-terminal residue" evidence="3">
    <location>
        <position position="1"/>
    </location>
</feature>
<dbReference type="Gene3D" id="2.60.40.10">
    <property type="entry name" value="Immunoglobulins"/>
    <property type="match status" value="1"/>
</dbReference>
<dbReference type="InterPro" id="IPR003961">
    <property type="entry name" value="FN3_dom"/>
</dbReference>
<evidence type="ECO:0000259" key="2">
    <source>
        <dbReference type="PROSITE" id="PS50853"/>
    </source>
</evidence>
<sequence length="225" mass="25430">KTTAEMQMASTFTDAGWDFETPVWTIDEGVDYPRLWWEISPVLHAEPDITLGTNNIISWDPVPGANDYYAECAEDANFTSIVYATGWITETSCEFTGLQLGQRYWYSVKARNIAGVETDWSNVESSLQVTLADAVAVMLDPDTLKNKNMKNALLNKINAVQEMLDAERYEEALNKLQNDILQKTDGCAETGEPDKNDWIITCEEQGELYPLIIETIENVRNLMNQ</sequence>
<feature type="coiled-coil region" evidence="1">
    <location>
        <begin position="159"/>
        <end position="186"/>
    </location>
</feature>
<accession>X0W8T8</accession>
<evidence type="ECO:0000256" key="1">
    <source>
        <dbReference type="SAM" id="Coils"/>
    </source>
</evidence>
<dbReference type="EMBL" id="BARS01033006">
    <property type="protein sequence ID" value="GAG20988.1"/>
    <property type="molecule type" value="Genomic_DNA"/>
</dbReference>
<feature type="domain" description="Fibronectin type-III" evidence="2">
    <location>
        <begin position="38"/>
        <end position="133"/>
    </location>
</feature>
<keyword evidence="1" id="KW-0175">Coiled coil</keyword>
<comment type="caution">
    <text evidence="3">The sequence shown here is derived from an EMBL/GenBank/DDBJ whole genome shotgun (WGS) entry which is preliminary data.</text>
</comment>
<protein>
    <recommendedName>
        <fullName evidence="2">Fibronectin type-III domain-containing protein</fullName>
    </recommendedName>
</protein>
<evidence type="ECO:0000313" key="3">
    <source>
        <dbReference type="EMBL" id="GAG20988.1"/>
    </source>
</evidence>
<dbReference type="CDD" id="cd00063">
    <property type="entry name" value="FN3"/>
    <property type="match status" value="1"/>
</dbReference>
<dbReference type="AlphaFoldDB" id="X0W8T8"/>
<name>X0W8T8_9ZZZZ</name>
<dbReference type="SUPFAM" id="SSF49265">
    <property type="entry name" value="Fibronectin type III"/>
    <property type="match status" value="1"/>
</dbReference>
<gene>
    <name evidence="3" type="ORF">S01H1_51163</name>
</gene>
<dbReference type="PROSITE" id="PS50853">
    <property type="entry name" value="FN3"/>
    <property type="match status" value="1"/>
</dbReference>
<dbReference type="InterPro" id="IPR013783">
    <property type="entry name" value="Ig-like_fold"/>
</dbReference>
<reference evidence="3" key="1">
    <citation type="journal article" date="2014" name="Front. Microbiol.">
        <title>High frequency of phylogenetically diverse reductive dehalogenase-homologous genes in deep subseafloor sedimentary metagenomes.</title>
        <authorList>
            <person name="Kawai M."/>
            <person name="Futagami T."/>
            <person name="Toyoda A."/>
            <person name="Takaki Y."/>
            <person name="Nishi S."/>
            <person name="Hori S."/>
            <person name="Arai W."/>
            <person name="Tsubouchi T."/>
            <person name="Morono Y."/>
            <person name="Uchiyama I."/>
            <person name="Ito T."/>
            <person name="Fujiyama A."/>
            <person name="Inagaki F."/>
            <person name="Takami H."/>
        </authorList>
    </citation>
    <scope>NUCLEOTIDE SEQUENCE</scope>
    <source>
        <strain evidence="3">Expedition CK06-06</strain>
    </source>
</reference>
<organism evidence="3">
    <name type="scientific">marine sediment metagenome</name>
    <dbReference type="NCBI Taxonomy" id="412755"/>
    <lineage>
        <taxon>unclassified sequences</taxon>
        <taxon>metagenomes</taxon>
        <taxon>ecological metagenomes</taxon>
    </lineage>
</organism>